<dbReference type="NCBIfam" id="TIGR02427">
    <property type="entry name" value="protocat_pcaD"/>
    <property type="match status" value="1"/>
</dbReference>
<feature type="domain" description="AB hydrolase-1" evidence="1">
    <location>
        <begin position="22"/>
        <end position="244"/>
    </location>
</feature>
<dbReference type="Pfam" id="PF00561">
    <property type="entry name" value="Abhydrolase_1"/>
    <property type="match status" value="1"/>
</dbReference>
<proteinExistence type="predicted"/>
<dbReference type="RefSeq" id="WP_114800672.1">
    <property type="nucleotide sequence ID" value="NZ_CP139961.1"/>
</dbReference>
<dbReference type="EC" id="3.1.1.24" evidence="2"/>
<dbReference type="InterPro" id="IPR029058">
    <property type="entry name" value="AB_hydrolase_fold"/>
</dbReference>
<dbReference type="EMBL" id="CP139961">
    <property type="protein sequence ID" value="WQE03752.1"/>
    <property type="molecule type" value="Genomic_DNA"/>
</dbReference>
<dbReference type="GO" id="GO:0047570">
    <property type="term" value="F:3-oxoadipate enol-lactonase activity"/>
    <property type="evidence" value="ECO:0007669"/>
    <property type="project" value="UniProtKB-EC"/>
</dbReference>
<gene>
    <name evidence="2" type="primary">pcaD</name>
    <name evidence="2" type="ORF">U0021_08400</name>
</gene>
<dbReference type="Gene3D" id="3.40.50.1820">
    <property type="entry name" value="alpha/beta hydrolase"/>
    <property type="match status" value="1"/>
</dbReference>
<dbReference type="PRINTS" id="PR00111">
    <property type="entry name" value="ABHYDROLASE"/>
</dbReference>
<evidence type="ECO:0000259" key="1">
    <source>
        <dbReference type="Pfam" id="PF00561"/>
    </source>
</evidence>
<dbReference type="PANTHER" id="PTHR43433">
    <property type="entry name" value="HYDROLASE, ALPHA/BETA FOLD FAMILY PROTEIN"/>
    <property type="match status" value="1"/>
</dbReference>
<accession>A0ABZ0WWW4</accession>
<reference evidence="2 3" key="1">
    <citation type="submission" date="2023-12" db="EMBL/GenBank/DDBJ databases">
        <title>Genome sequencing and assembly of bacterial species from a model synthetic community.</title>
        <authorList>
            <person name="Hogle S.L."/>
        </authorList>
    </citation>
    <scope>NUCLEOTIDE SEQUENCE [LARGE SCALE GENOMIC DNA]</scope>
    <source>
        <strain evidence="2 3">HAMBI_2792</strain>
    </source>
</reference>
<dbReference type="InterPro" id="IPR026968">
    <property type="entry name" value="PcaD/CatD"/>
</dbReference>
<keyword evidence="3" id="KW-1185">Reference proteome</keyword>
<dbReference type="SUPFAM" id="SSF53474">
    <property type="entry name" value="alpha/beta-Hydrolases"/>
    <property type="match status" value="1"/>
</dbReference>
<dbReference type="Proteomes" id="UP001324384">
    <property type="component" value="Chromosome"/>
</dbReference>
<dbReference type="PANTHER" id="PTHR43433:SF5">
    <property type="entry name" value="AB HYDROLASE-1 DOMAIN-CONTAINING PROTEIN"/>
    <property type="match status" value="1"/>
</dbReference>
<name>A0ABZ0WWW4_9GAMM</name>
<evidence type="ECO:0000313" key="3">
    <source>
        <dbReference type="Proteomes" id="UP001324384"/>
    </source>
</evidence>
<organism evidence="2 3">
    <name type="scientific">Moraxella canis</name>
    <dbReference type="NCBI Taxonomy" id="90239"/>
    <lineage>
        <taxon>Bacteria</taxon>
        <taxon>Pseudomonadati</taxon>
        <taxon>Pseudomonadota</taxon>
        <taxon>Gammaproteobacteria</taxon>
        <taxon>Moraxellales</taxon>
        <taxon>Moraxellaceae</taxon>
        <taxon>Moraxella</taxon>
    </lineage>
</organism>
<dbReference type="InterPro" id="IPR000073">
    <property type="entry name" value="AB_hydrolase_1"/>
</dbReference>
<evidence type="ECO:0000313" key="2">
    <source>
        <dbReference type="EMBL" id="WQE03752.1"/>
    </source>
</evidence>
<keyword evidence="2" id="KW-0378">Hydrolase</keyword>
<dbReference type="InterPro" id="IPR050471">
    <property type="entry name" value="AB_hydrolase"/>
</dbReference>
<sequence length="259" mass="28590">MPIYTNHHVRLNYHVFGDKTKPVLIFSNSLGTNHKMWQSQIDALQEKFFVVCYDTRGHGDSSTPEGAYTIAQLGQDVVDLLDHLGIKKATFCGISMGGLTGIWLAIHRPEYFIKIIVSNTAAKIGDQKAWQERANSVRIHGLQGIADTAPSRWFTDEFIKKNPQIVKNLSDSLAEGDKEGYANCCEALAMTDLRNDLKNVQVPMLVIVGNADPVTTLADGKFIVDHAPSARLETIAASHIANVEQPEVFNNIIKSFGVI</sequence>
<protein>
    <submittedName>
        <fullName evidence="2">3-oxoadipate enol-lactonase</fullName>
        <ecNumber evidence="2">3.1.1.24</ecNumber>
    </submittedName>
</protein>